<evidence type="ECO:0000259" key="1">
    <source>
        <dbReference type="PROSITE" id="PS50112"/>
    </source>
</evidence>
<dbReference type="InterPro" id="IPR001610">
    <property type="entry name" value="PAC"/>
</dbReference>
<dbReference type="InterPro" id="IPR029787">
    <property type="entry name" value="Nucleotide_cyclase"/>
</dbReference>
<dbReference type="InterPro" id="IPR000700">
    <property type="entry name" value="PAS-assoc_C"/>
</dbReference>
<reference evidence="5 6" key="1">
    <citation type="submission" date="2017-11" db="EMBL/GenBank/DDBJ databases">
        <title>The complete genome sequence and comparative genome analysis of Yersinia enterocolitica strain LC20.</title>
        <authorList>
            <person name="Shi G."/>
            <person name="Su M."/>
            <person name="Liang J."/>
            <person name="Gu W."/>
            <person name="Xiao Y."/>
            <person name="Zhang Z."/>
            <person name="Qiu H."/>
            <person name="Duan R."/>
            <person name="Zhang Z."/>
            <person name="Li Y."/>
            <person name="Zhang X."/>
            <person name="Ling Y."/>
            <person name="Song L."/>
            <person name="Chen M."/>
            <person name="Zhao Y."/>
            <person name="Wu J."/>
            <person name="Jing H."/>
            <person name="Xiao J."/>
            <person name="Wang X."/>
        </authorList>
    </citation>
    <scope>NUCLEOTIDE SEQUENCE [LARGE SCALE GENOMIC DNA]</scope>
    <source>
        <strain evidence="5 6">LC20</strain>
    </source>
</reference>
<evidence type="ECO:0000259" key="3">
    <source>
        <dbReference type="PROSITE" id="PS50883"/>
    </source>
</evidence>
<accession>A0A7U4GF63</accession>
<dbReference type="SMART" id="SM00052">
    <property type="entry name" value="EAL"/>
    <property type="match status" value="1"/>
</dbReference>
<dbReference type="CDD" id="cd01949">
    <property type="entry name" value="GGDEF"/>
    <property type="match status" value="1"/>
</dbReference>
<dbReference type="InterPro" id="IPR029016">
    <property type="entry name" value="GAF-like_dom_sf"/>
</dbReference>
<dbReference type="PROSITE" id="PS50112">
    <property type="entry name" value="PAS"/>
    <property type="match status" value="2"/>
</dbReference>
<protein>
    <submittedName>
        <fullName evidence="5">Bifunctional diguanylate cyclase/phosphodiesterase</fullName>
    </submittedName>
</protein>
<dbReference type="Gene3D" id="3.20.20.450">
    <property type="entry name" value="EAL domain"/>
    <property type="match status" value="1"/>
</dbReference>
<dbReference type="Pfam" id="PF00563">
    <property type="entry name" value="EAL"/>
    <property type="match status" value="1"/>
</dbReference>
<dbReference type="SMART" id="SM00091">
    <property type="entry name" value="PAS"/>
    <property type="match status" value="2"/>
</dbReference>
<dbReference type="NCBIfam" id="TIGR00229">
    <property type="entry name" value="sensory_box"/>
    <property type="match status" value="2"/>
</dbReference>
<organism evidence="5 6">
    <name type="scientific">Yersinia enterocolitica LC20</name>
    <dbReference type="NCBI Taxonomy" id="1443113"/>
    <lineage>
        <taxon>Bacteria</taxon>
        <taxon>Pseudomonadati</taxon>
        <taxon>Pseudomonadota</taxon>
        <taxon>Gammaproteobacteria</taxon>
        <taxon>Enterobacterales</taxon>
        <taxon>Yersiniaceae</taxon>
        <taxon>Yersinia</taxon>
    </lineage>
</organism>
<dbReference type="PANTHER" id="PTHR44757">
    <property type="entry name" value="DIGUANYLATE CYCLASE DGCP"/>
    <property type="match status" value="1"/>
</dbReference>
<dbReference type="SUPFAM" id="SSF55073">
    <property type="entry name" value="Nucleotide cyclase"/>
    <property type="match status" value="1"/>
</dbReference>
<feature type="domain" description="PAC" evidence="2">
    <location>
        <begin position="90"/>
        <end position="144"/>
    </location>
</feature>
<dbReference type="InterPro" id="IPR001633">
    <property type="entry name" value="EAL_dom"/>
</dbReference>
<dbReference type="PANTHER" id="PTHR44757:SF2">
    <property type="entry name" value="BIOFILM ARCHITECTURE MAINTENANCE PROTEIN MBAA"/>
    <property type="match status" value="1"/>
</dbReference>
<dbReference type="InterPro" id="IPR003018">
    <property type="entry name" value="GAF"/>
</dbReference>
<feature type="domain" description="PAS" evidence="1">
    <location>
        <begin position="33"/>
        <end position="95"/>
    </location>
</feature>
<dbReference type="Pfam" id="PF08447">
    <property type="entry name" value="PAS_3"/>
    <property type="match status" value="1"/>
</dbReference>
<dbReference type="Gene3D" id="3.30.70.270">
    <property type="match status" value="1"/>
</dbReference>
<feature type="domain" description="PAS" evidence="1">
    <location>
        <begin position="149"/>
        <end position="225"/>
    </location>
</feature>
<dbReference type="Pfam" id="PF00990">
    <property type="entry name" value="GGDEF"/>
    <property type="match status" value="1"/>
</dbReference>
<dbReference type="InterPro" id="IPR013655">
    <property type="entry name" value="PAS_fold_3"/>
</dbReference>
<sequence length="865" mass="97101">MTAKKTVEWQNTQQADYNKDNALLSALDRSLAIIEFDLYSRIIEVNQNYLDYFGYQREEVIGQHHLMFCRPDYANSEEYQKIKQCLLAGQSLEGHFERLHKDGSTVWLAAIYQPVPGPDGTVTRMVKIAKDITSLIEQQKATQEWVQLLTQLTDRSDSAMFIAANSAQGQQAVYINQGFTKLFGYTPAQALGQNMVDLLQSEHPEQLALIAENSPEARQRLLPKELFYSKDRQPHWCSAVINSLSNAPGEQSYSIGVLTDITMTKMYEVLQYKVLEALILERPLGEVMSLLCHEVERIAPEVTASILQVTENHDLSHLAGPSLPPDYTAAISNIASGPFASAFDGAAFRQQSVAVQNIATDPLWQDYRHLLVPHGLLACWSPPILSSQGAVIGILAFYYKQIRGPSKFHRQLVKLIANLCSLAMERELSRKQIQHLAFYDSLTGLPNRSQFLVYAKQAIAQAAEMHHSLAVLVINLDRFKQVNDSLGHAAGDELLAAIALRLRDSLPKNDIIGRLSGDEFIIILSACSMQQTTVRVERMLSLLSQPCQIANMNIIPSASVGISLYPENGMEMDTLINHADIAMHKAKDKGRGHFSFFSVEMNILNQQHQDMEDALRHAFHIGSLELFYQPQVMLKDGHLYGVEALSRWNHPILGSIPPQRFIPIAEESGLINELALWAIETACRQLADWRLRGIDVPSVSVNLSPTNFHNPGLADMILHILRQYHLPPQDLTLEITEDILIENNPTIFTTIEKVHRLGVRLSMDDFGTGYSSLSYLRRLDLDEIKLDKSFVHDLEYDETSRALSEAVIRIGESLQLSVIVEGVENEAQRTLLSRQGYLVGQGFLFSAPLSAAKLEEWLENHMTSI</sequence>
<feature type="domain" description="EAL" evidence="3">
    <location>
        <begin position="608"/>
        <end position="862"/>
    </location>
</feature>
<dbReference type="SUPFAM" id="SSF55785">
    <property type="entry name" value="PYP-like sensor domain (PAS domain)"/>
    <property type="match status" value="2"/>
</dbReference>
<dbReference type="SUPFAM" id="SSF141868">
    <property type="entry name" value="EAL domain-like"/>
    <property type="match status" value="1"/>
</dbReference>
<dbReference type="InterPro" id="IPR012226">
    <property type="entry name" value="Diguanyl_cyclase/Pdiesterase"/>
</dbReference>
<dbReference type="InterPro" id="IPR043128">
    <property type="entry name" value="Rev_trsase/Diguanyl_cyclase"/>
</dbReference>
<dbReference type="AlphaFoldDB" id="A0A7U4GF63"/>
<name>A0A7U4GF63_YEREN</name>
<evidence type="ECO:0000259" key="4">
    <source>
        <dbReference type="PROSITE" id="PS50887"/>
    </source>
</evidence>
<dbReference type="InterPro" id="IPR035919">
    <property type="entry name" value="EAL_sf"/>
</dbReference>
<dbReference type="InterPro" id="IPR035965">
    <property type="entry name" value="PAS-like_dom_sf"/>
</dbReference>
<evidence type="ECO:0000259" key="2">
    <source>
        <dbReference type="PROSITE" id="PS50113"/>
    </source>
</evidence>
<gene>
    <name evidence="5" type="ORF">LC20_02504</name>
</gene>
<dbReference type="EMBL" id="CP007448">
    <property type="protein sequence ID" value="AHM73757.1"/>
    <property type="molecule type" value="Genomic_DNA"/>
</dbReference>
<dbReference type="Proteomes" id="UP000230961">
    <property type="component" value="Chromosome"/>
</dbReference>
<evidence type="ECO:0000313" key="5">
    <source>
        <dbReference type="EMBL" id="AHM73757.1"/>
    </source>
</evidence>
<dbReference type="PROSITE" id="PS50883">
    <property type="entry name" value="EAL"/>
    <property type="match status" value="1"/>
</dbReference>
<dbReference type="SMART" id="SM00086">
    <property type="entry name" value="PAC"/>
    <property type="match status" value="1"/>
</dbReference>
<dbReference type="PROSITE" id="PS50887">
    <property type="entry name" value="GGDEF"/>
    <property type="match status" value="1"/>
</dbReference>
<dbReference type="CDD" id="cd00130">
    <property type="entry name" value="PAS"/>
    <property type="match status" value="2"/>
</dbReference>
<dbReference type="SMART" id="SM00065">
    <property type="entry name" value="GAF"/>
    <property type="match status" value="1"/>
</dbReference>
<feature type="domain" description="GGDEF" evidence="4">
    <location>
        <begin position="467"/>
        <end position="599"/>
    </location>
</feature>
<proteinExistence type="predicted"/>
<dbReference type="Pfam" id="PF13185">
    <property type="entry name" value="GAF_2"/>
    <property type="match status" value="1"/>
</dbReference>
<dbReference type="NCBIfam" id="TIGR00254">
    <property type="entry name" value="GGDEF"/>
    <property type="match status" value="1"/>
</dbReference>
<dbReference type="InterPro" id="IPR000014">
    <property type="entry name" value="PAS"/>
</dbReference>
<dbReference type="KEGG" id="yel:LC20_02504"/>
<dbReference type="Gene3D" id="3.30.450.20">
    <property type="entry name" value="PAS domain"/>
    <property type="match status" value="2"/>
</dbReference>
<dbReference type="PROSITE" id="PS50113">
    <property type="entry name" value="PAC"/>
    <property type="match status" value="1"/>
</dbReference>
<dbReference type="SUPFAM" id="SSF55781">
    <property type="entry name" value="GAF domain-like"/>
    <property type="match status" value="1"/>
</dbReference>
<dbReference type="InterPro" id="IPR000160">
    <property type="entry name" value="GGDEF_dom"/>
</dbReference>
<evidence type="ECO:0000313" key="6">
    <source>
        <dbReference type="Proteomes" id="UP000230961"/>
    </source>
</evidence>
<dbReference type="PIRSF" id="PIRSF005925">
    <property type="entry name" value="Dos"/>
    <property type="match status" value="1"/>
</dbReference>
<dbReference type="Gene3D" id="3.30.450.40">
    <property type="match status" value="1"/>
</dbReference>
<dbReference type="CDD" id="cd01948">
    <property type="entry name" value="EAL"/>
    <property type="match status" value="1"/>
</dbReference>
<dbReference type="Pfam" id="PF13426">
    <property type="entry name" value="PAS_9"/>
    <property type="match status" value="1"/>
</dbReference>
<dbReference type="SMART" id="SM00267">
    <property type="entry name" value="GGDEF"/>
    <property type="match status" value="1"/>
</dbReference>
<dbReference type="InterPro" id="IPR052155">
    <property type="entry name" value="Biofilm_reg_signaling"/>
</dbReference>